<accession>A0AAV4AEQ5</accession>
<organism evidence="2 3">
    <name type="scientific">Plakobranchus ocellatus</name>
    <dbReference type="NCBI Taxonomy" id="259542"/>
    <lineage>
        <taxon>Eukaryota</taxon>
        <taxon>Metazoa</taxon>
        <taxon>Spiralia</taxon>
        <taxon>Lophotrochozoa</taxon>
        <taxon>Mollusca</taxon>
        <taxon>Gastropoda</taxon>
        <taxon>Heterobranchia</taxon>
        <taxon>Euthyneura</taxon>
        <taxon>Panpulmonata</taxon>
        <taxon>Sacoglossa</taxon>
        <taxon>Placobranchoidea</taxon>
        <taxon>Plakobranchidae</taxon>
        <taxon>Plakobranchus</taxon>
    </lineage>
</organism>
<feature type="compositionally biased region" description="Polar residues" evidence="1">
    <location>
        <begin position="42"/>
        <end position="61"/>
    </location>
</feature>
<name>A0AAV4AEQ5_9GAST</name>
<feature type="compositionally biased region" description="Basic and acidic residues" evidence="1">
    <location>
        <begin position="62"/>
        <end position="79"/>
    </location>
</feature>
<feature type="region of interest" description="Disordered" evidence="1">
    <location>
        <begin position="39"/>
        <end position="89"/>
    </location>
</feature>
<protein>
    <submittedName>
        <fullName evidence="2">Uncharacterized protein</fullName>
    </submittedName>
</protein>
<dbReference type="AlphaFoldDB" id="A0AAV4AEQ5"/>
<evidence type="ECO:0000256" key="1">
    <source>
        <dbReference type="SAM" id="MobiDB-lite"/>
    </source>
</evidence>
<comment type="caution">
    <text evidence="2">The sequence shown here is derived from an EMBL/GenBank/DDBJ whole genome shotgun (WGS) entry which is preliminary data.</text>
</comment>
<reference evidence="2 3" key="1">
    <citation type="journal article" date="2021" name="Elife">
        <title>Chloroplast acquisition without the gene transfer in kleptoplastic sea slugs, Plakobranchus ocellatus.</title>
        <authorList>
            <person name="Maeda T."/>
            <person name="Takahashi S."/>
            <person name="Yoshida T."/>
            <person name="Shimamura S."/>
            <person name="Takaki Y."/>
            <person name="Nagai Y."/>
            <person name="Toyoda A."/>
            <person name="Suzuki Y."/>
            <person name="Arimoto A."/>
            <person name="Ishii H."/>
            <person name="Satoh N."/>
            <person name="Nishiyama T."/>
            <person name="Hasebe M."/>
            <person name="Maruyama T."/>
            <person name="Minagawa J."/>
            <person name="Obokata J."/>
            <person name="Shigenobu S."/>
        </authorList>
    </citation>
    <scope>NUCLEOTIDE SEQUENCE [LARGE SCALE GENOMIC DNA]</scope>
</reference>
<evidence type="ECO:0000313" key="2">
    <source>
        <dbReference type="EMBL" id="GFO05477.1"/>
    </source>
</evidence>
<proteinExistence type="predicted"/>
<evidence type="ECO:0000313" key="3">
    <source>
        <dbReference type="Proteomes" id="UP000735302"/>
    </source>
</evidence>
<dbReference type="EMBL" id="BLXT01003748">
    <property type="protein sequence ID" value="GFO05477.1"/>
    <property type="molecule type" value="Genomic_DNA"/>
</dbReference>
<keyword evidence="3" id="KW-1185">Reference proteome</keyword>
<gene>
    <name evidence="2" type="ORF">PoB_003198200</name>
</gene>
<feature type="region of interest" description="Disordered" evidence="1">
    <location>
        <begin position="1"/>
        <end position="22"/>
    </location>
</feature>
<dbReference type="Proteomes" id="UP000735302">
    <property type="component" value="Unassembled WGS sequence"/>
</dbReference>
<sequence length="230" mass="26241">MRRPVDNLLFEKQPGTRDVTGGSFCSQLTIKKCFVGDRKVTPSPQQDDLSASDRPSGQDASSGDRKSCKRFPSDLRADSRSIMPPTPERRAIEKKSYIKTEDVWDSFYFCRDEEYQNAVSSTLTCSTLLKALRATLRNSRRGDLRLADMTVEKCRRESKSDLTKCTNQKRVLEKDMFSYGTTRMPHRIKSSRQKEKITAHKDTLPLSHDPGRSFRISLNDASTDLTDKVF</sequence>